<evidence type="ECO:0000256" key="1">
    <source>
        <dbReference type="SAM" id="Phobius"/>
    </source>
</evidence>
<keyword evidence="3" id="KW-1185">Reference proteome</keyword>
<keyword evidence="1" id="KW-0812">Transmembrane</keyword>
<dbReference type="Proteomes" id="UP001175228">
    <property type="component" value="Unassembled WGS sequence"/>
</dbReference>
<evidence type="ECO:0008006" key="4">
    <source>
        <dbReference type="Google" id="ProtNLM"/>
    </source>
</evidence>
<feature type="transmembrane region" description="Helical" evidence="1">
    <location>
        <begin position="436"/>
        <end position="459"/>
    </location>
</feature>
<reference evidence="2" key="1">
    <citation type="submission" date="2023-06" db="EMBL/GenBank/DDBJ databases">
        <authorList>
            <consortium name="Lawrence Berkeley National Laboratory"/>
            <person name="Ahrendt S."/>
            <person name="Sahu N."/>
            <person name="Indic B."/>
            <person name="Wong-Bajracharya J."/>
            <person name="Merenyi Z."/>
            <person name="Ke H.-M."/>
            <person name="Monk M."/>
            <person name="Kocsube S."/>
            <person name="Drula E."/>
            <person name="Lipzen A."/>
            <person name="Balint B."/>
            <person name="Henrissat B."/>
            <person name="Andreopoulos B."/>
            <person name="Martin F.M."/>
            <person name="Harder C.B."/>
            <person name="Rigling D."/>
            <person name="Ford K.L."/>
            <person name="Foster G.D."/>
            <person name="Pangilinan J."/>
            <person name="Papanicolaou A."/>
            <person name="Barry K."/>
            <person name="LaButti K."/>
            <person name="Viragh M."/>
            <person name="Koriabine M."/>
            <person name="Yan M."/>
            <person name="Riley R."/>
            <person name="Champramary S."/>
            <person name="Plett K.L."/>
            <person name="Tsai I.J."/>
            <person name="Slot J."/>
            <person name="Sipos G."/>
            <person name="Plett J."/>
            <person name="Nagy L.G."/>
            <person name="Grigoriev I.V."/>
        </authorList>
    </citation>
    <scope>NUCLEOTIDE SEQUENCE</scope>
    <source>
        <strain evidence="2">HWK02</strain>
    </source>
</reference>
<dbReference type="AlphaFoldDB" id="A0AA39Q665"/>
<evidence type="ECO:0000313" key="3">
    <source>
        <dbReference type="Proteomes" id="UP001175228"/>
    </source>
</evidence>
<protein>
    <recommendedName>
        <fullName evidence="4">WW domain-containing protein</fullName>
    </recommendedName>
</protein>
<feature type="transmembrane region" description="Helical" evidence="1">
    <location>
        <begin position="471"/>
        <end position="492"/>
    </location>
</feature>
<organism evidence="2 3">
    <name type="scientific">Armillaria luteobubalina</name>
    <dbReference type="NCBI Taxonomy" id="153913"/>
    <lineage>
        <taxon>Eukaryota</taxon>
        <taxon>Fungi</taxon>
        <taxon>Dikarya</taxon>
        <taxon>Basidiomycota</taxon>
        <taxon>Agaricomycotina</taxon>
        <taxon>Agaricomycetes</taxon>
        <taxon>Agaricomycetidae</taxon>
        <taxon>Agaricales</taxon>
        <taxon>Marasmiineae</taxon>
        <taxon>Physalacriaceae</taxon>
        <taxon>Armillaria</taxon>
    </lineage>
</organism>
<name>A0AA39Q665_9AGAR</name>
<keyword evidence="1" id="KW-0472">Membrane</keyword>
<comment type="caution">
    <text evidence="2">The sequence shown here is derived from an EMBL/GenBank/DDBJ whole genome shotgun (WGS) entry which is preliminary data.</text>
</comment>
<evidence type="ECO:0000313" key="2">
    <source>
        <dbReference type="EMBL" id="KAK0496997.1"/>
    </source>
</evidence>
<proteinExistence type="predicted"/>
<feature type="transmembrane region" description="Helical" evidence="1">
    <location>
        <begin position="380"/>
        <end position="399"/>
    </location>
</feature>
<gene>
    <name evidence="2" type="ORF">EDD18DRAFT_1331688</name>
</gene>
<dbReference type="Gene3D" id="2.20.70.10">
    <property type="match status" value="1"/>
</dbReference>
<feature type="non-terminal residue" evidence="2">
    <location>
        <position position="1"/>
    </location>
</feature>
<keyword evidence="1" id="KW-1133">Transmembrane helix</keyword>
<accession>A0AA39Q665</accession>
<sequence>MPSASAFGTGVHRHSGLGYNRTLIEAAFLGLATKVPSSTKHGMDGLDIDRYVHDSQALKADSALSQVAESGESIVLPQRGTPESMDNWSNDREEFIDSFPSRIGHYDRKIVISELIRPEFTIPAMQTDFNTFISPQTGEEEVLPVGWRKHTHSDGKPYFYHEHDKIITEEWLYDRGLPKRYYFVNHDAECIFWLSKCTLDSYLWEFRGKMSTDFIRNVIMSNTSTVTLGIDKLKTMSKAIFDAESKTSHFINSSVAINRAFTSELDASEMAGKPASYMMALLRDQIYNYHGQRHARTYRDDSVYGYNFHKEKHTVLFRTMNLLLFYAPIKHYTELNKVWVDRVISKESWQRLIEQITDKWQQHIVLVSVSYRTVTQLLCYSSVASSMATIILGLTLTNYHNPLKRADLMDVVPLDPLGSFLERHWQWKIGFERLSIMYSTPYVLIMWSMVSFLASFFLICFEASNPVSLKVFMTLTLLLGTTLYVWCLFLLWDGSDEWIWRCLESWLEALSKIKAALHFLSYDNIRRFRDKLPRGLSLGRHNPCYLRRLA</sequence>
<dbReference type="EMBL" id="JAUEPU010000014">
    <property type="protein sequence ID" value="KAK0496997.1"/>
    <property type="molecule type" value="Genomic_DNA"/>
</dbReference>